<dbReference type="InterPro" id="IPR001611">
    <property type="entry name" value="Leu-rich_rpt"/>
</dbReference>
<reference evidence="1 2" key="1">
    <citation type="submission" date="2020-08" db="EMBL/GenBank/DDBJ databases">
        <title>Oceanospirillum sp. nov. isolated from marine sediment.</title>
        <authorList>
            <person name="Ji X."/>
        </authorList>
    </citation>
    <scope>NUCLEOTIDE SEQUENCE [LARGE SCALE GENOMIC DNA]</scope>
    <source>
        <strain evidence="1 2">D5</strain>
    </source>
</reference>
<name>A0A839IR00_9GAMM</name>
<dbReference type="PROSITE" id="PS51450">
    <property type="entry name" value="LRR"/>
    <property type="match status" value="1"/>
</dbReference>
<gene>
    <name evidence="1" type="ORF">H4O21_10765</name>
</gene>
<protein>
    <submittedName>
        <fullName evidence="1">Uncharacterized protein</fullName>
    </submittedName>
</protein>
<organism evidence="1 2">
    <name type="scientific">Oceanospirillum sediminis</name>
    <dbReference type="NCBI Taxonomy" id="2760088"/>
    <lineage>
        <taxon>Bacteria</taxon>
        <taxon>Pseudomonadati</taxon>
        <taxon>Pseudomonadota</taxon>
        <taxon>Gammaproteobacteria</taxon>
        <taxon>Oceanospirillales</taxon>
        <taxon>Oceanospirillaceae</taxon>
        <taxon>Oceanospirillum</taxon>
    </lineage>
</organism>
<evidence type="ECO:0000313" key="1">
    <source>
        <dbReference type="EMBL" id="MBB1487094.1"/>
    </source>
</evidence>
<sequence>MSLTTISLTSNVITTIHTIPNLTAKLETHSAFTTKSITLDAGSINLSFEIKDMDEFKTFCSQHNIPISTSRLGPTAIHPGDNGGWIHPAIEANENEKNTIADLISHLTQGDFKAQKVYFKDTDHTPIMDEIVRRDLINWHPEYNARPTPDSFLVAQFIEFDHVDDDYAEPVAIFAVPADKKP</sequence>
<evidence type="ECO:0000313" key="2">
    <source>
        <dbReference type="Proteomes" id="UP000565262"/>
    </source>
</evidence>
<dbReference type="Proteomes" id="UP000565262">
    <property type="component" value="Unassembled WGS sequence"/>
</dbReference>
<keyword evidence="2" id="KW-1185">Reference proteome</keyword>
<comment type="caution">
    <text evidence="1">The sequence shown here is derived from an EMBL/GenBank/DDBJ whole genome shotgun (WGS) entry which is preliminary data.</text>
</comment>
<accession>A0A839IR00</accession>
<dbReference type="RefSeq" id="WP_182808870.1">
    <property type="nucleotide sequence ID" value="NZ_JACJFM010000011.1"/>
</dbReference>
<dbReference type="EMBL" id="JACJFM010000011">
    <property type="protein sequence ID" value="MBB1487094.1"/>
    <property type="molecule type" value="Genomic_DNA"/>
</dbReference>
<proteinExistence type="predicted"/>
<dbReference type="AlphaFoldDB" id="A0A839IR00"/>